<gene>
    <name evidence="2" type="ORF">LR48_Vigan03g057400</name>
</gene>
<feature type="region of interest" description="Disordered" evidence="1">
    <location>
        <begin position="1"/>
        <end position="33"/>
    </location>
</feature>
<sequence length="201" mass="22713">MEDVVEGAVEVENEDAMDVENEDARDVQNVSEGLEVQKEDLLDVDNEDWLDVEHDNALEVEKEDSVYNEDVQHEDAEDDEVAVEVENEDEVEVESEEEVEVDSNDVAGMDDLSGDNTWMMKTVKKKPNSEWKKVTTYGEQKPIVWKKIRKAHREKGSAVSALGIYKTSCSSKQRGTTLRPGRGHVSFSSRSSLSVFIFNRA</sequence>
<accession>A0A0L9U2Y6</accession>
<evidence type="ECO:0000313" key="3">
    <source>
        <dbReference type="Proteomes" id="UP000053144"/>
    </source>
</evidence>
<evidence type="ECO:0000256" key="1">
    <source>
        <dbReference type="SAM" id="MobiDB-lite"/>
    </source>
</evidence>
<name>A0A0L9U2Y6_PHAAN</name>
<dbReference type="Gramene" id="KOM37193">
    <property type="protein sequence ID" value="KOM37193"/>
    <property type="gene ID" value="LR48_Vigan03g057400"/>
</dbReference>
<feature type="compositionally biased region" description="Basic and acidic residues" evidence="1">
    <location>
        <begin position="63"/>
        <end position="74"/>
    </location>
</feature>
<dbReference type="AlphaFoldDB" id="A0A0L9U2Y6"/>
<reference evidence="3" key="1">
    <citation type="journal article" date="2015" name="Proc. Natl. Acad. Sci. U.S.A.">
        <title>Genome sequencing of adzuki bean (Vigna angularis) provides insight into high starch and low fat accumulation and domestication.</title>
        <authorList>
            <person name="Yang K."/>
            <person name="Tian Z."/>
            <person name="Chen C."/>
            <person name="Luo L."/>
            <person name="Zhao B."/>
            <person name="Wang Z."/>
            <person name="Yu L."/>
            <person name="Li Y."/>
            <person name="Sun Y."/>
            <person name="Li W."/>
            <person name="Chen Y."/>
            <person name="Li Y."/>
            <person name="Zhang Y."/>
            <person name="Ai D."/>
            <person name="Zhao J."/>
            <person name="Shang C."/>
            <person name="Ma Y."/>
            <person name="Wu B."/>
            <person name="Wang M."/>
            <person name="Gao L."/>
            <person name="Sun D."/>
            <person name="Zhang P."/>
            <person name="Guo F."/>
            <person name="Wang W."/>
            <person name="Li Y."/>
            <person name="Wang J."/>
            <person name="Varshney R.K."/>
            <person name="Wang J."/>
            <person name="Ling H.Q."/>
            <person name="Wan P."/>
        </authorList>
    </citation>
    <scope>NUCLEOTIDE SEQUENCE</scope>
    <source>
        <strain evidence="3">cv. Jingnong 6</strain>
    </source>
</reference>
<protein>
    <submittedName>
        <fullName evidence="2">Uncharacterized protein</fullName>
    </submittedName>
</protein>
<feature type="region of interest" description="Disordered" evidence="1">
    <location>
        <begin position="63"/>
        <end position="82"/>
    </location>
</feature>
<dbReference type="EMBL" id="CM003373">
    <property type="protein sequence ID" value="KOM37193.1"/>
    <property type="molecule type" value="Genomic_DNA"/>
</dbReference>
<proteinExistence type="predicted"/>
<evidence type="ECO:0000313" key="2">
    <source>
        <dbReference type="EMBL" id="KOM37193.1"/>
    </source>
</evidence>
<organism evidence="2 3">
    <name type="scientific">Phaseolus angularis</name>
    <name type="common">Azuki bean</name>
    <name type="synonym">Vigna angularis</name>
    <dbReference type="NCBI Taxonomy" id="3914"/>
    <lineage>
        <taxon>Eukaryota</taxon>
        <taxon>Viridiplantae</taxon>
        <taxon>Streptophyta</taxon>
        <taxon>Embryophyta</taxon>
        <taxon>Tracheophyta</taxon>
        <taxon>Spermatophyta</taxon>
        <taxon>Magnoliopsida</taxon>
        <taxon>eudicotyledons</taxon>
        <taxon>Gunneridae</taxon>
        <taxon>Pentapetalae</taxon>
        <taxon>rosids</taxon>
        <taxon>fabids</taxon>
        <taxon>Fabales</taxon>
        <taxon>Fabaceae</taxon>
        <taxon>Papilionoideae</taxon>
        <taxon>50 kb inversion clade</taxon>
        <taxon>NPAAA clade</taxon>
        <taxon>indigoferoid/millettioid clade</taxon>
        <taxon>Phaseoleae</taxon>
        <taxon>Vigna</taxon>
    </lineage>
</organism>
<dbReference type="Proteomes" id="UP000053144">
    <property type="component" value="Chromosome 3"/>
</dbReference>
<feature type="compositionally biased region" description="Acidic residues" evidence="1">
    <location>
        <begin position="1"/>
        <end position="23"/>
    </location>
</feature>